<evidence type="ECO:0000313" key="3">
    <source>
        <dbReference type="Proteomes" id="UP000018888"/>
    </source>
</evidence>
<dbReference type="Proteomes" id="UP000018888">
    <property type="component" value="Unassembled WGS sequence"/>
</dbReference>
<dbReference type="EMBL" id="AUPC02000381">
    <property type="protein sequence ID" value="POG60596.1"/>
    <property type="molecule type" value="Genomic_DNA"/>
</dbReference>
<dbReference type="AlphaFoldDB" id="A0A2P4P5D1"/>
<keyword evidence="1" id="KW-0472">Membrane</keyword>
<evidence type="ECO:0000256" key="1">
    <source>
        <dbReference type="SAM" id="Phobius"/>
    </source>
</evidence>
<sequence>MNWGKGISPSDFIGLVSIIDLRISLFGLYWMGRFPLTNWGFFSSDFIGLISFPFEFYQISFLQIFIKLGEDDGWMMDDGW</sequence>
<name>A0A2P4P5D1_RHIID</name>
<accession>A0A2P4P5D1</accession>
<gene>
    <name evidence="2" type="ORF">GLOIN_2v1787672</name>
</gene>
<keyword evidence="1" id="KW-1133">Transmembrane helix</keyword>
<evidence type="ECO:0000313" key="2">
    <source>
        <dbReference type="EMBL" id="POG60596.1"/>
    </source>
</evidence>
<organism evidence="2 3">
    <name type="scientific">Rhizophagus irregularis (strain DAOM 181602 / DAOM 197198 / MUCL 43194)</name>
    <name type="common">Arbuscular mycorrhizal fungus</name>
    <name type="synonym">Glomus intraradices</name>
    <dbReference type="NCBI Taxonomy" id="747089"/>
    <lineage>
        <taxon>Eukaryota</taxon>
        <taxon>Fungi</taxon>
        <taxon>Fungi incertae sedis</taxon>
        <taxon>Mucoromycota</taxon>
        <taxon>Glomeromycotina</taxon>
        <taxon>Glomeromycetes</taxon>
        <taxon>Glomerales</taxon>
        <taxon>Glomeraceae</taxon>
        <taxon>Rhizophagus</taxon>
    </lineage>
</organism>
<reference evidence="2 3" key="2">
    <citation type="journal article" date="2018" name="New Phytol.">
        <title>High intraspecific genome diversity in the model arbuscular mycorrhizal symbiont Rhizophagus irregularis.</title>
        <authorList>
            <person name="Chen E.C.H."/>
            <person name="Morin E."/>
            <person name="Beaudet D."/>
            <person name="Noel J."/>
            <person name="Yildirir G."/>
            <person name="Ndikumana S."/>
            <person name="Charron P."/>
            <person name="St-Onge C."/>
            <person name="Giorgi J."/>
            <person name="Kruger M."/>
            <person name="Marton T."/>
            <person name="Ropars J."/>
            <person name="Grigoriev I.V."/>
            <person name="Hainaut M."/>
            <person name="Henrissat B."/>
            <person name="Roux C."/>
            <person name="Martin F."/>
            <person name="Corradi N."/>
        </authorList>
    </citation>
    <scope>NUCLEOTIDE SEQUENCE [LARGE SCALE GENOMIC DNA]</scope>
    <source>
        <strain evidence="2 3">DAOM 197198</strain>
    </source>
</reference>
<reference evidence="2 3" key="1">
    <citation type="journal article" date="2013" name="Proc. Natl. Acad. Sci. U.S.A.">
        <title>Genome of an arbuscular mycorrhizal fungus provides insight into the oldest plant symbiosis.</title>
        <authorList>
            <person name="Tisserant E."/>
            <person name="Malbreil M."/>
            <person name="Kuo A."/>
            <person name="Kohler A."/>
            <person name="Symeonidi A."/>
            <person name="Balestrini R."/>
            <person name="Charron P."/>
            <person name="Duensing N."/>
            <person name="Frei Dit Frey N."/>
            <person name="Gianinazzi-Pearson V."/>
            <person name="Gilbert L.B."/>
            <person name="Handa Y."/>
            <person name="Herr J.R."/>
            <person name="Hijri M."/>
            <person name="Koul R."/>
            <person name="Kawaguchi M."/>
            <person name="Krajinski F."/>
            <person name="Lammers P.J."/>
            <person name="Masclaux F.G."/>
            <person name="Murat C."/>
            <person name="Morin E."/>
            <person name="Ndikumana S."/>
            <person name="Pagni M."/>
            <person name="Petitpierre D."/>
            <person name="Requena N."/>
            <person name="Rosikiewicz P."/>
            <person name="Riley R."/>
            <person name="Saito K."/>
            <person name="San Clemente H."/>
            <person name="Shapiro H."/>
            <person name="van Tuinen D."/>
            <person name="Becard G."/>
            <person name="Bonfante P."/>
            <person name="Paszkowski U."/>
            <person name="Shachar-Hill Y.Y."/>
            <person name="Tuskan G.A."/>
            <person name="Young P.W."/>
            <person name="Sanders I.R."/>
            <person name="Henrissat B."/>
            <person name="Rensing S.A."/>
            <person name="Grigoriev I.V."/>
            <person name="Corradi N."/>
            <person name="Roux C."/>
            <person name="Martin F."/>
        </authorList>
    </citation>
    <scope>NUCLEOTIDE SEQUENCE [LARGE SCALE GENOMIC DNA]</scope>
    <source>
        <strain evidence="2 3">DAOM 197198</strain>
    </source>
</reference>
<comment type="caution">
    <text evidence="2">The sequence shown here is derived from an EMBL/GenBank/DDBJ whole genome shotgun (WGS) entry which is preliminary data.</text>
</comment>
<protein>
    <submittedName>
        <fullName evidence="2">Uncharacterized protein</fullName>
    </submittedName>
</protein>
<keyword evidence="1" id="KW-0812">Transmembrane</keyword>
<feature type="transmembrane region" description="Helical" evidence="1">
    <location>
        <begin position="12"/>
        <end position="31"/>
    </location>
</feature>
<keyword evidence="3" id="KW-1185">Reference proteome</keyword>
<feature type="transmembrane region" description="Helical" evidence="1">
    <location>
        <begin position="46"/>
        <end position="66"/>
    </location>
</feature>
<proteinExistence type="predicted"/>